<organism evidence="2 3">
    <name type="scientific">Penicillium vulpinum</name>
    <dbReference type="NCBI Taxonomy" id="29845"/>
    <lineage>
        <taxon>Eukaryota</taxon>
        <taxon>Fungi</taxon>
        <taxon>Dikarya</taxon>
        <taxon>Ascomycota</taxon>
        <taxon>Pezizomycotina</taxon>
        <taxon>Eurotiomycetes</taxon>
        <taxon>Eurotiomycetidae</taxon>
        <taxon>Eurotiales</taxon>
        <taxon>Aspergillaceae</taxon>
        <taxon>Penicillium</taxon>
    </lineage>
</organism>
<dbReference type="EMBL" id="MDYP01000050">
    <property type="protein sequence ID" value="OQE00558.1"/>
    <property type="molecule type" value="Genomic_DNA"/>
</dbReference>
<dbReference type="AlphaFoldDB" id="A0A1V6RGC9"/>
<feature type="region of interest" description="Disordered" evidence="1">
    <location>
        <begin position="1"/>
        <end position="135"/>
    </location>
</feature>
<name>A0A1V6RGC9_9EURO</name>
<keyword evidence="3" id="KW-1185">Reference proteome</keyword>
<protein>
    <submittedName>
        <fullName evidence="2">Uncharacterized protein</fullName>
    </submittedName>
</protein>
<feature type="compositionally biased region" description="Basic and acidic residues" evidence="1">
    <location>
        <begin position="63"/>
        <end position="72"/>
    </location>
</feature>
<sequence length="135" mass="14654">MHTSSTQSAPAAKRARHSTGHRDIPQPTPEQRPKNRCAWSPGRRSRHTYLMAKKGLLGNRRPASTDEERAECARIIQDAEAAQGFTGTEQAQPSSQPTPARSGPTGPEPASRPRTTRSKAAPASSQPTPSKRPRQ</sequence>
<evidence type="ECO:0000313" key="3">
    <source>
        <dbReference type="Proteomes" id="UP000191518"/>
    </source>
</evidence>
<reference evidence="3" key="1">
    <citation type="journal article" date="2017" name="Nat. Microbiol.">
        <title>Global analysis of biosynthetic gene clusters reveals vast potential of secondary metabolite production in Penicillium species.</title>
        <authorList>
            <person name="Nielsen J.C."/>
            <person name="Grijseels S."/>
            <person name="Prigent S."/>
            <person name="Ji B."/>
            <person name="Dainat J."/>
            <person name="Nielsen K.F."/>
            <person name="Frisvad J.C."/>
            <person name="Workman M."/>
            <person name="Nielsen J."/>
        </authorList>
    </citation>
    <scope>NUCLEOTIDE SEQUENCE [LARGE SCALE GENOMIC DNA]</scope>
    <source>
        <strain evidence="3">IBT 29486</strain>
    </source>
</reference>
<proteinExistence type="predicted"/>
<dbReference type="Proteomes" id="UP000191518">
    <property type="component" value="Unassembled WGS sequence"/>
</dbReference>
<evidence type="ECO:0000256" key="1">
    <source>
        <dbReference type="SAM" id="MobiDB-lite"/>
    </source>
</evidence>
<accession>A0A1V6RGC9</accession>
<comment type="caution">
    <text evidence="2">The sequence shown here is derived from an EMBL/GenBank/DDBJ whole genome shotgun (WGS) entry which is preliminary data.</text>
</comment>
<feature type="compositionally biased region" description="Polar residues" evidence="1">
    <location>
        <begin position="85"/>
        <end position="99"/>
    </location>
</feature>
<evidence type="ECO:0000313" key="2">
    <source>
        <dbReference type="EMBL" id="OQE00558.1"/>
    </source>
</evidence>
<gene>
    <name evidence="2" type="ORF">PENVUL_c050G03140</name>
</gene>